<reference evidence="2 3" key="1">
    <citation type="submission" date="2018-01" db="EMBL/GenBank/DDBJ databases">
        <title>Glutamicibacter soli strain NHPC-3 Whole genome sequence and assembly.</title>
        <authorList>
            <person name="Choudhury P."/>
            <person name="Gupta D."/>
            <person name="Sengupta K."/>
            <person name="Jawed A."/>
            <person name="Sultana N."/>
            <person name="Saha P."/>
        </authorList>
    </citation>
    <scope>NUCLEOTIDE SEQUENCE [LARGE SCALE GENOMIC DNA]</scope>
    <source>
        <strain evidence="2 3">NHPC-3</strain>
    </source>
</reference>
<evidence type="ECO:0000313" key="2">
    <source>
        <dbReference type="EMBL" id="RBL99572.1"/>
    </source>
</evidence>
<organism evidence="2 3">
    <name type="scientific">Glutamicibacter soli</name>
    <dbReference type="NCBI Taxonomy" id="453836"/>
    <lineage>
        <taxon>Bacteria</taxon>
        <taxon>Bacillati</taxon>
        <taxon>Actinomycetota</taxon>
        <taxon>Actinomycetes</taxon>
        <taxon>Micrococcales</taxon>
        <taxon>Micrococcaceae</taxon>
        <taxon>Glutamicibacter</taxon>
    </lineage>
</organism>
<evidence type="ECO:0000313" key="3">
    <source>
        <dbReference type="Proteomes" id="UP000252167"/>
    </source>
</evidence>
<dbReference type="AlphaFoldDB" id="A0A365YC12"/>
<evidence type="ECO:0000256" key="1">
    <source>
        <dbReference type="SAM" id="Phobius"/>
    </source>
</evidence>
<feature type="transmembrane region" description="Helical" evidence="1">
    <location>
        <begin position="47"/>
        <end position="68"/>
    </location>
</feature>
<protein>
    <submittedName>
        <fullName evidence="2">Uncharacterized protein</fullName>
    </submittedName>
</protein>
<keyword evidence="1" id="KW-0472">Membrane</keyword>
<keyword evidence="1" id="KW-0812">Transmembrane</keyword>
<keyword evidence="1" id="KW-1133">Transmembrane helix</keyword>
<feature type="transmembrane region" description="Helical" evidence="1">
    <location>
        <begin position="80"/>
        <end position="105"/>
    </location>
</feature>
<comment type="caution">
    <text evidence="2">The sequence shown here is derived from an EMBL/GenBank/DDBJ whole genome shotgun (WGS) entry which is preliminary data.</text>
</comment>
<dbReference type="Proteomes" id="UP000252167">
    <property type="component" value="Unassembled WGS sequence"/>
</dbReference>
<feature type="transmembrane region" description="Helical" evidence="1">
    <location>
        <begin position="15"/>
        <end position="40"/>
    </location>
</feature>
<accession>A0A365YC12</accession>
<sequence>MQFILTGLVPSETSFFVLTFFVVVLLLQVLYFAVVVTVYFPAFRLALSLFLTIVFLPCLTVIFFDVTFTLPDDLTTGLTVAFLDFLLAFTVLILLIVTLSGVGFAA</sequence>
<name>A0A365YC12_9MICC</name>
<proteinExistence type="predicted"/>
<dbReference type="EMBL" id="POAF01000007">
    <property type="protein sequence ID" value="RBL99572.1"/>
    <property type="molecule type" value="Genomic_DNA"/>
</dbReference>
<keyword evidence="3" id="KW-1185">Reference proteome</keyword>
<gene>
    <name evidence="2" type="ORF">C1H84_14180</name>
</gene>